<protein>
    <recommendedName>
        <fullName evidence="1">CARD domain-containing protein</fullName>
    </recommendedName>
</protein>
<reference evidence="3" key="1">
    <citation type="submission" date="2015-09" db="EMBL/GenBank/DDBJ databases">
        <authorList>
            <person name="Sai Rama Sridatta P."/>
        </authorList>
    </citation>
    <scope>NUCLEOTIDE SEQUENCE [LARGE SCALE GENOMIC DNA]</scope>
</reference>
<evidence type="ECO:0000313" key="2">
    <source>
        <dbReference type="Ensembl" id="ENSLCAP00010051917.1"/>
    </source>
</evidence>
<accession>A0A4W6FMX7</accession>
<evidence type="ECO:0000259" key="1">
    <source>
        <dbReference type="PROSITE" id="PS50209"/>
    </source>
</evidence>
<dbReference type="GeneTree" id="ENSGT01000000214731"/>
<dbReference type="SUPFAM" id="SSF47986">
    <property type="entry name" value="DEATH domain"/>
    <property type="match status" value="1"/>
</dbReference>
<dbReference type="InterPro" id="IPR011029">
    <property type="entry name" value="DEATH-like_dom_sf"/>
</dbReference>
<name>A0A4W6FMX7_LATCA</name>
<dbReference type="InterPro" id="IPR001315">
    <property type="entry name" value="CARD"/>
</dbReference>
<feature type="domain" description="CARD" evidence="1">
    <location>
        <begin position="12"/>
        <end position="73"/>
    </location>
</feature>
<dbReference type="PROSITE" id="PS50209">
    <property type="entry name" value="CARD"/>
    <property type="match status" value="1"/>
</dbReference>
<dbReference type="GO" id="GO:0042981">
    <property type="term" value="P:regulation of apoptotic process"/>
    <property type="evidence" value="ECO:0007669"/>
    <property type="project" value="InterPro"/>
</dbReference>
<dbReference type="Pfam" id="PF00619">
    <property type="entry name" value="CARD"/>
    <property type="match status" value="1"/>
</dbReference>
<dbReference type="AlphaFoldDB" id="A0A4W6FMX7"/>
<proteinExistence type="predicted"/>
<keyword evidence="3" id="KW-1185">Reference proteome</keyword>
<dbReference type="InParanoid" id="A0A4W6FMX7"/>
<evidence type="ECO:0000313" key="3">
    <source>
        <dbReference type="Proteomes" id="UP000314980"/>
    </source>
</evidence>
<dbReference type="Proteomes" id="UP000314980">
    <property type="component" value="Unassembled WGS sequence"/>
</dbReference>
<reference evidence="2" key="3">
    <citation type="submission" date="2025-09" db="UniProtKB">
        <authorList>
            <consortium name="Ensembl"/>
        </authorList>
    </citation>
    <scope>IDENTIFICATION</scope>
</reference>
<reference evidence="2" key="2">
    <citation type="submission" date="2025-08" db="UniProtKB">
        <authorList>
            <consortium name="Ensembl"/>
        </authorList>
    </citation>
    <scope>IDENTIFICATION</scope>
</reference>
<dbReference type="Gene3D" id="1.10.533.10">
    <property type="entry name" value="Death Domain, Fas"/>
    <property type="match status" value="1"/>
</dbReference>
<sequence>MLTLQDRLLLVRTQFISRVSESVLDQLLDNLLERGVVNDEEMQSVRAKIRADKARDLIDTVRRKGTEAKVVLLTFVFLISGH</sequence>
<organism evidence="2 3">
    <name type="scientific">Lates calcarifer</name>
    <name type="common">Barramundi</name>
    <name type="synonym">Holocentrus calcarifer</name>
    <dbReference type="NCBI Taxonomy" id="8187"/>
    <lineage>
        <taxon>Eukaryota</taxon>
        <taxon>Metazoa</taxon>
        <taxon>Chordata</taxon>
        <taxon>Craniata</taxon>
        <taxon>Vertebrata</taxon>
        <taxon>Euteleostomi</taxon>
        <taxon>Actinopterygii</taxon>
        <taxon>Neopterygii</taxon>
        <taxon>Teleostei</taxon>
        <taxon>Neoteleostei</taxon>
        <taxon>Acanthomorphata</taxon>
        <taxon>Carangaria</taxon>
        <taxon>Carangaria incertae sedis</taxon>
        <taxon>Centropomidae</taxon>
        <taxon>Lates</taxon>
    </lineage>
</organism>
<dbReference type="Ensembl" id="ENSLCAT00010053263.1">
    <property type="protein sequence ID" value="ENSLCAP00010051917.1"/>
    <property type="gene ID" value="ENSLCAG00010024175.1"/>
</dbReference>